<gene>
    <name evidence="3" type="ORF">Q8A57_05225</name>
</gene>
<dbReference type="PROSITE" id="PS50206">
    <property type="entry name" value="RHODANESE_3"/>
    <property type="match status" value="2"/>
</dbReference>
<evidence type="ECO:0000256" key="1">
    <source>
        <dbReference type="ARBA" id="ARBA00022737"/>
    </source>
</evidence>
<dbReference type="InterPro" id="IPR036873">
    <property type="entry name" value="Rhodanese-like_dom_sf"/>
</dbReference>
<dbReference type="SUPFAM" id="SSF52821">
    <property type="entry name" value="Rhodanese/Cell cycle control phosphatase"/>
    <property type="match status" value="2"/>
</dbReference>
<keyword evidence="1" id="KW-0677">Repeat</keyword>
<dbReference type="RefSeq" id="WP_305169932.1">
    <property type="nucleotide sequence ID" value="NZ_JAUUUU010000002.1"/>
</dbReference>
<organism evidence="3 4">
    <name type="scientific">Porticoccus litoralis</name>
    <dbReference type="NCBI Taxonomy" id="434086"/>
    <lineage>
        <taxon>Bacteria</taxon>
        <taxon>Pseudomonadati</taxon>
        <taxon>Pseudomonadota</taxon>
        <taxon>Gammaproteobacteria</taxon>
        <taxon>Cellvibrionales</taxon>
        <taxon>Porticoccaceae</taxon>
        <taxon>Porticoccus</taxon>
    </lineage>
</organism>
<feature type="domain" description="Rhodanese" evidence="2">
    <location>
        <begin position="18"/>
        <end position="126"/>
    </location>
</feature>
<dbReference type="InterPro" id="IPR001763">
    <property type="entry name" value="Rhodanese-like_dom"/>
</dbReference>
<evidence type="ECO:0000313" key="3">
    <source>
        <dbReference type="EMBL" id="MDP1520367.1"/>
    </source>
</evidence>
<dbReference type="GO" id="GO:0004792">
    <property type="term" value="F:thiosulfate-cyanide sulfurtransferase activity"/>
    <property type="evidence" value="ECO:0007669"/>
    <property type="project" value="InterPro"/>
</dbReference>
<protein>
    <submittedName>
        <fullName evidence="3">Rhodanese-like domain-containing protein</fullName>
    </submittedName>
</protein>
<feature type="domain" description="Rhodanese" evidence="2">
    <location>
        <begin position="156"/>
        <end position="267"/>
    </location>
</feature>
<dbReference type="Gene3D" id="3.40.250.10">
    <property type="entry name" value="Rhodanese-like domain"/>
    <property type="match status" value="2"/>
</dbReference>
<keyword evidence="4" id="KW-1185">Reference proteome</keyword>
<dbReference type="PANTHER" id="PTHR43855">
    <property type="entry name" value="THIOSULFATE SULFURTRANSFERASE"/>
    <property type="match status" value="1"/>
</dbReference>
<dbReference type="AlphaFoldDB" id="A0AAW8B1L4"/>
<comment type="caution">
    <text evidence="3">The sequence shown here is derived from an EMBL/GenBank/DDBJ whole genome shotgun (WGS) entry which is preliminary data.</text>
</comment>
<dbReference type="InterPro" id="IPR001307">
    <property type="entry name" value="Thiosulphate_STrfase_CS"/>
</dbReference>
<proteinExistence type="predicted"/>
<accession>A0AAW8B1L4</accession>
<dbReference type="Proteomes" id="UP001178354">
    <property type="component" value="Unassembled WGS sequence"/>
</dbReference>
<dbReference type="SMART" id="SM00450">
    <property type="entry name" value="RHOD"/>
    <property type="match status" value="2"/>
</dbReference>
<dbReference type="CDD" id="cd01449">
    <property type="entry name" value="TST_Repeat_2"/>
    <property type="match status" value="1"/>
</dbReference>
<evidence type="ECO:0000313" key="4">
    <source>
        <dbReference type="Proteomes" id="UP001178354"/>
    </source>
</evidence>
<dbReference type="PANTHER" id="PTHR43855:SF1">
    <property type="entry name" value="THIOSULFATE SULFURTRANSFERASE"/>
    <property type="match status" value="1"/>
</dbReference>
<name>A0AAW8B1L4_9GAMM</name>
<evidence type="ECO:0000259" key="2">
    <source>
        <dbReference type="PROSITE" id="PS50206"/>
    </source>
</evidence>
<dbReference type="CDD" id="cd01448">
    <property type="entry name" value="TST_Repeat_1"/>
    <property type="match status" value="1"/>
</dbReference>
<reference evidence="3" key="2">
    <citation type="submission" date="2023-08" db="EMBL/GenBank/DDBJ databases">
        <authorList>
            <person name="Luo J."/>
        </authorList>
    </citation>
    <scope>NUCLEOTIDE SEQUENCE</scope>
    <source>
        <strain evidence="3">DSM 25064</strain>
    </source>
</reference>
<reference evidence="3" key="1">
    <citation type="journal article" date="2010" name="Int. J. Syst. Evol. Microbiol.">
        <title>Porticoccus litoralis gen. nov., sp. nov., a gammaproteobacterium isolated from the Yellow Sea.</title>
        <authorList>
            <person name="Oh H.M."/>
            <person name="Kim H."/>
            <person name="Kim K.M."/>
            <person name="Min G.S."/>
            <person name="Cho J.C."/>
        </authorList>
    </citation>
    <scope>NUCLEOTIDE SEQUENCE</scope>
    <source>
        <strain evidence="3">DSM 25064</strain>
    </source>
</reference>
<dbReference type="Pfam" id="PF00581">
    <property type="entry name" value="Rhodanese"/>
    <property type="match status" value="2"/>
</dbReference>
<dbReference type="InterPro" id="IPR051126">
    <property type="entry name" value="Thiosulfate_sulfurtransferase"/>
</dbReference>
<dbReference type="PROSITE" id="PS00380">
    <property type="entry name" value="RHODANESE_1"/>
    <property type="match status" value="1"/>
</dbReference>
<sequence length="268" mass="29995">MSTIPKLLEPQDLLNLLDQPNILIIDLCNDGLYTQKHIPGAVHVSPKELMNGGQPWPNKLALPPQLNALFGRLGLTDDTHVVVYDDEGGGWAGRFAWTLDVIGHHNWSYLNGGLVAWHNEGFAVTQEVPPPTAVEFDVKVDLEALVRTEEIIAHLDSGDWQIWDARTPAEFCGEKVMADKGGHIPGAINCEWTSLIDNHRNMRIREDALERLASIGIDPSKPTVTHCQSHHRSGFTYMLGRILGFDDIRAYDGSWWEWGNRPDTPVEQ</sequence>
<dbReference type="EMBL" id="JAUUUU010000002">
    <property type="protein sequence ID" value="MDP1520367.1"/>
    <property type="molecule type" value="Genomic_DNA"/>
</dbReference>